<dbReference type="EMBL" id="OU466863">
    <property type="protein sequence ID" value="CAH2076236.1"/>
    <property type="molecule type" value="Genomic_DNA"/>
</dbReference>
<dbReference type="AlphaFoldDB" id="A0AAU9T2V8"/>
<dbReference type="InterPro" id="IPR011989">
    <property type="entry name" value="ARM-like"/>
</dbReference>
<organism evidence="11 12">
    <name type="scientific">Thlaspi arvense</name>
    <name type="common">Field penny-cress</name>
    <dbReference type="NCBI Taxonomy" id="13288"/>
    <lineage>
        <taxon>Eukaryota</taxon>
        <taxon>Viridiplantae</taxon>
        <taxon>Streptophyta</taxon>
        <taxon>Embryophyta</taxon>
        <taxon>Tracheophyta</taxon>
        <taxon>Spermatophyta</taxon>
        <taxon>Magnoliopsida</taxon>
        <taxon>eudicotyledons</taxon>
        <taxon>Gunneridae</taxon>
        <taxon>Pentapetalae</taxon>
        <taxon>rosids</taxon>
        <taxon>malvids</taxon>
        <taxon>Brassicales</taxon>
        <taxon>Brassicaceae</taxon>
        <taxon>Thlaspideae</taxon>
        <taxon>Thlaspi</taxon>
    </lineage>
</organism>
<gene>
    <name evidence="11" type="ORF">TAV2_LOCUS22998</name>
</gene>
<comment type="pathway">
    <text evidence="3">Protein modification; protein ubiquitination.</text>
</comment>
<dbReference type="Pfam" id="PF25598">
    <property type="entry name" value="ARM_PUB"/>
    <property type="match status" value="1"/>
</dbReference>
<keyword evidence="7" id="KW-0833">Ubl conjugation pathway</keyword>
<dbReference type="InterPro" id="IPR000225">
    <property type="entry name" value="Armadillo"/>
</dbReference>
<feature type="region of interest" description="Disordered" evidence="9">
    <location>
        <begin position="1"/>
        <end position="22"/>
    </location>
</feature>
<feature type="domain" description="U-box" evidence="10">
    <location>
        <begin position="46"/>
        <end position="313"/>
    </location>
</feature>
<dbReference type="EC" id="2.3.2.27" evidence="4"/>
<dbReference type="Proteomes" id="UP000836841">
    <property type="component" value="Chromosome 7"/>
</dbReference>
<evidence type="ECO:0000256" key="8">
    <source>
        <dbReference type="PROSITE-ProRule" id="PRU00259"/>
    </source>
</evidence>
<keyword evidence="5" id="KW-0808">Transferase</keyword>
<dbReference type="SUPFAM" id="SSF48371">
    <property type="entry name" value="ARM repeat"/>
    <property type="match status" value="1"/>
</dbReference>
<proteinExistence type="predicted"/>
<feature type="repeat" description="ARM" evidence="8">
    <location>
        <begin position="165"/>
        <end position="207"/>
    </location>
</feature>
<evidence type="ECO:0000256" key="6">
    <source>
        <dbReference type="ARBA" id="ARBA00022737"/>
    </source>
</evidence>
<evidence type="ECO:0000256" key="2">
    <source>
        <dbReference type="ARBA" id="ARBA00003861"/>
    </source>
</evidence>
<accession>A0AAU9T2V8</accession>
<evidence type="ECO:0000256" key="9">
    <source>
        <dbReference type="SAM" id="MobiDB-lite"/>
    </source>
</evidence>
<evidence type="ECO:0000259" key="10">
    <source>
        <dbReference type="Pfam" id="PF25598"/>
    </source>
</evidence>
<dbReference type="FunFam" id="1.25.10.10:FF:000082">
    <property type="entry name" value="RING-type E3 ubiquitin transferase"/>
    <property type="match status" value="1"/>
</dbReference>
<comment type="catalytic activity">
    <reaction evidence="1">
        <text>S-ubiquitinyl-[E2 ubiquitin-conjugating enzyme]-L-cysteine + [acceptor protein]-L-lysine = [E2 ubiquitin-conjugating enzyme]-L-cysteine + N(6)-ubiquitinyl-[acceptor protein]-L-lysine.</text>
        <dbReference type="EC" id="2.3.2.27"/>
    </reaction>
</comment>
<comment type="function">
    <text evidence="2">Functions as an E3 ubiquitin ligase.</text>
</comment>
<keyword evidence="6" id="KW-0677">Repeat</keyword>
<dbReference type="Gene3D" id="1.25.10.10">
    <property type="entry name" value="Leucine-rich Repeat Variant"/>
    <property type="match status" value="2"/>
</dbReference>
<dbReference type="GO" id="GO:0016567">
    <property type="term" value="P:protein ubiquitination"/>
    <property type="evidence" value="ECO:0007669"/>
    <property type="project" value="UniProtKB-ARBA"/>
</dbReference>
<protein>
    <recommendedName>
        <fullName evidence="4">RING-type E3 ubiquitin transferase</fullName>
        <ecNumber evidence="4">2.3.2.27</ecNumber>
    </recommendedName>
</protein>
<evidence type="ECO:0000256" key="1">
    <source>
        <dbReference type="ARBA" id="ARBA00000900"/>
    </source>
</evidence>
<evidence type="ECO:0000313" key="12">
    <source>
        <dbReference type="Proteomes" id="UP000836841"/>
    </source>
</evidence>
<reference evidence="11 12" key="1">
    <citation type="submission" date="2022-03" db="EMBL/GenBank/DDBJ databases">
        <authorList>
            <person name="Nunn A."/>
            <person name="Chopra R."/>
            <person name="Nunn A."/>
            <person name="Contreras Garrido A."/>
        </authorList>
    </citation>
    <scope>NUCLEOTIDE SEQUENCE [LARGE SCALE GENOMIC DNA]</scope>
</reference>
<dbReference type="InterPro" id="IPR016024">
    <property type="entry name" value="ARM-type_fold"/>
</dbReference>
<feature type="repeat" description="ARM" evidence="8">
    <location>
        <begin position="206"/>
        <end position="247"/>
    </location>
</feature>
<evidence type="ECO:0000256" key="5">
    <source>
        <dbReference type="ARBA" id="ARBA00022679"/>
    </source>
</evidence>
<sequence>MRSEPVAATALPRGDDSSKPSFWRVGPLNNEAKHDLSEVETQVKIFVEDLKSDSTDTQRNATAELRLLAKHNMDNRVVIANCGAISLLVNLLYSHDSATQENAVTALLNLSISDNNKKAIVDAGAIEPLIHVLENGGSEAKENSAAALFSLSVITENKIKIGRSGAVEPLVDMLGNGTLRGKKDAVTALFNLSTYHENKTMIVQSGAVRHLIELMDPAVGMVDNAVAVLANLATVPDGRNAIGQEGGISLLVDVLELGSVKGKENAITALLQLSKNSGRFCNMVLQEGVIPPLVALSRSGNFRSREKAQALLSYLRNLIGPG</sequence>
<dbReference type="InterPro" id="IPR058678">
    <property type="entry name" value="ARM_PUB"/>
</dbReference>
<evidence type="ECO:0000313" key="11">
    <source>
        <dbReference type="EMBL" id="CAH2076236.1"/>
    </source>
</evidence>
<evidence type="ECO:0000256" key="4">
    <source>
        <dbReference type="ARBA" id="ARBA00012483"/>
    </source>
</evidence>
<feature type="repeat" description="ARM" evidence="8">
    <location>
        <begin position="83"/>
        <end position="125"/>
    </location>
</feature>
<keyword evidence="12" id="KW-1185">Reference proteome</keyword>
<evidence type="ECO:0000256" key="3">
    <source>
        <dbReference type="ARBA" id="ARBA00004906"/>
    </source>
</evidence>
<evidence type="ECO:0000256" key="7">
    <source>
        <dbReference type="ARBA" id="ARBA00022786"/>
    </source>
</evidence>
<name>A0AAU9T2V8_THLAR</name>
<dbReference type="PANTHER" id="PTHR23315">
    <property type="entry name" value="U BOX DOMAIN-CONTAINING"/>
    <property type="match status" value="1"/>
</dbReference>
<dbReference type="PANTHER" id="PTHR23315:SF7">
    <property type="entry name" value="U-BOX DOMAIN-CONTAINING PROTEIN 4"/>
    <property type="match status" value="1"/>
</dbReference>
<dbReference type="SMART" id="SM00185">
    <property type="entry name" value="ARM"/>
    <property type="match status" value="6"/>
</dbReference>
<dbReference type="GO" id="GO:0061630">
    <property type="term" value="F:ubiquitin protein ligase activity"/>
    <property type="evidence" value="ECO:0007669"/>
    <property type="project" value="UniProtKB-EC"/>
</dbReference>
<dbReference type="PROSITE" id="PS50176">
    <property type="entry name" value="ARM_REPEAT"/>
    <property type="match status" value="3"/>
</dbReference>